<keyword evidence="5 8" id="KW-0963">Cytoplasm</keyword>
<keyword evidence="4 8" id="KW-0312">Gluconeogenesis</keyword>
<dbReference type="InterPro" id="IPR020861">
    <property type="entry name" value="Triosephosphate_isomerase_AS"/>
</dbReference>
<evidence type="ECO:0000256" key="1">
    <source>
        <dbReference type="ARBA" id="ARBA00004680"/>
    </source>
</evidence>
<reference evidence="10 11" key="1">
    <citation type="submission" date="2021-01" db="EMBL/GenBank/DDBJ databases">
        <title>Entomomonas sp. F2A isolated from a house cricket (Acheta domesticus).</title>
        <authorList>
            <person name="Spergser J."/>
            <person name="Busse H.-J."/>
        </authorList>
    </citation>
    <scope>NUCLEOTIDE SEQUENCE [LARGE SCALE GENOMIC DNA]</scope>
    <source>
        <strain evidence="10 11">F2A</strain>
    </source>
</reference>
<comment type="similarity">
    <text evidence="3 8 9">Belongs to the triosephosphate isomerase family.</text>
</comment>
<name>A0A974NHI3_9GAMM</name>
<dbReference type="Pfam" id="PF00121">
    <property type="entry name" value="TIM"/>
    <property type="match status" value="1"/>
</dbReference>
<comment type="catalytic activity">
    <reaction evidence="8 9">
        <text>D-glyceraldehyde 3-phosphate = dihydroxyacetone phosphate</text>
        <dbReference type="Rhea" id="RHEA:18585"/>
        <dbReference type="ChEBI" id="CHEBI:57642"/>
        <dbReference type="ChEBI" id="CHEBI:59776"/>
        <dbReference type="EC" id="5.3.1.1"/>
    </reaction>
</comment>
<dbReference type="GO" id="GO:0005829">
    <property type="term" value="C:cytosol"/>
    <property type="evidence" value="ECO:0007669"/>
    <property type="project" value="TreeGrafter"/>
</dbReference>
<evidence type="ECO:0000256" key="4">
    <source>
        <dbReference type="ARBA" id="ARBA00022432"/>
    </source>
</evidence>
<dbReference type="Gene3D" id="3.20.20.70">
    <property type="entry name" value="Aldolase class I"/>
    <property type="match status" value="1"/>
</dbReference>
<dbReference type="PANTHER" id="PTHR21139">
    <property type="entry name" value="TRIOSEPHOSPHATE ISOMERASE"/>
    <property type="match status" value="1"/>
</dbReference>
<dbReference type="CDD" id="cd00311">
    <property type="entry name" value="TIM"/>
    <property type="match status" value="1"/>
</dbReference>
<evidence type="ECO:0000256" key="7">
    <source>
        <dbReference type="ARBA" id="ARBA00023235"/>
    </source>
</evidence>
<comment type="pathway">
    <text evidence="8 9">Carbohydrate biosynthesis; gluconeogenesis.</text>
</comment>
<evidence type="ECO:0000313" key="11">
    <source>
        <dbReference type="Proteomes" id="UP000595278"/>
    </source>
</evidence>
<feature type="binding site" evidence="8">
    <location>
        <position position="212"/>
    </location>
    <ligand>
        <name>substrate</name>
    </ligand>
</feature>
<dbReference type="PANTHER" id="PTHR21139:SF42">
    <property type="entry name" value="TRIOSEPHOSPHATE ISOMERASE"/>
    <property type="match status" value="1"/>
</dbReference>
<dbReference type="SUPFAM" id="SSF51351">
    <property type="entry name" value="Triosephosphate isomerase (TIM)"/>
    <property type="match status" value="1"/>
</dbReference>
<comment type="pathway">
    <text evidence="2">Carbohydrate metabolism; erythritol degradation.</text>
</comment>
<dbReference type="PROSITE" id="PS00171">
    <property type="entry name" value="TIM_1"/>
    <property type="match status" value="1"/>
</dbReference>
<feature type="active site" description="Electrophile" evidence="8">
    <location>
        <position position="95"/>
    </location>
</feature>
<dbReference type="InterPro" id="IPR022896">
    <property type="entry name" value="TrioseP_Isoase_bac/euk"/>
</dbReference>
<dbReference type="NCBIfam" id="TIGR00419">
    <property type="entry name" value="tim"/>
    <property type="match status" value="1"/>
</dbReference>
<proteinExistence type="inferred from homology"/>
<protein>
    <recommendedName>
        <fullName evidence="8 9">Triosephosphate isomerase</fullName>
        <shortName evidence="8">TIM</shortName>
        <shortName evidence="8">TPI</shortName>
        <ecNumber evidence="8 9">5.3.1.1</ecNumber>
    </recommendedName>
    <alternativeName>
        <fullName evidence="8">Triose-phosphate isomerase</fullName>
    </alternativeName>
</protein>
<dbReference type="GO" id="GO:0006096">
    <property type="term" value="P:glycolytic process"/>
    <property type="evidence" value="ECO:0007669"/>
    <property type="project" value="UniProtKB-UniRule"/>
</dbReference>
<comment type="pathway">
    <text evidence="1 8 9">Carbohydrate degradation; glycolysis; D-glyceraldehyde 3-phosphate from glycerone phosphate: step 1/1.</text>
</comment>
<dbReference type="GO" id="GO:0004807">
    <property type="term" value="F:triose-phosphate isomerase activity"/>
    <property type="evidence" value="ECO:0007669"/>
    <property type="project" value="UniProtKB-UniRule"/>
</dbReference>
<dbReference type="InterPro" id="IPR000652">
    <property type="entry name" value="Triosephosphate_isomerase"/>
</dbReference>
<evidence type="ECO:0000256" key="8">
    <source>
        <dbReference type="HAMAP-Rule" id="MF_00147"/>
    </source>
</evidence>
<gene>
    <name evidence="8" type="primary">tpiA</name>
    <name evidence="10" type="ORF">JHT90_05330</name>
</gene>
<dbReference type="AlphaFoldDB" id="A0A974NHI3"/>
<dbReference type="Proteomes" id="UP000595278">
    <property type="component" value="Chromosome"/>
</dbReference>
<dbReference type="HAMAP" id="MF_00147_B">
    <property type="entry name" value="TIM_B"/>
    <property type="match status" value="1"/>
</dbReference>
<organism evidence="10 11">
    <name type="scientific">Entomomonas asaccharolytica</name>
    <dbReference type="NCBI Taxonomy" id="2785331"/>
    <lineage>
        <taxon>Bacteria</taxon>
        <taxon>Pseudomonadati</taxon>
        <taxon>Pseudomonadota</taxon>
        <taxon>Gammaproteobacteria</taxon>
        <taxon>Pseudomonadales</taxon>
        <taxon>Pseudomonadaceae</taxon>
        <taxon>Entomomonas</taxon>
    </lineage>
</organism>
<dbReference type="PROSITE" id="PS51440">
    <property type="entry name" value="TIM_2"/>
    <property type="match status" value="1"/>
</dbReference>
<feature type="binding site" evidence="8">
    <location>
        <begin position="233"/>
        <end position="234"/>
    </location>
    <ligand>
        <name>substrate</name>
    </ligand>
</feature>
<sequence length="251" mass="26808">MRRLLVAGNWKMHGNSASVKALLAGLANLTWQQQADIAVFPPALFIIEAVQSLKDTPIIIGAQDCAIEPQETALTGEIAASQLVDVGCQLVLIGHSERRLLLGDTNSILIKKFKAAQSQKLKPVLCIGETQQERENNQTFAVLTSQLNSIIDVLGIEVLSNAVIAYEPVWAIGTGLTATPEQAQEVHSFIRAHIAKQNDSIAQKIQILYGGSVKANNAEALFAMPDIDGGLIGGASLDADEFGAIYRIAGN</sequence>
<dbReference type="InterPro" id="IPR013785">
    <property type="entry name" value="Aldolase_TIM"/>
</dbReference>
<dbReference type="GO" id="GO:0019563">
    <property type="term" value="P:glycerol catabolic process"/>
    <property type="evidence" value="ECO:0007669"/>
    <property type="project" value="TreeGrafter"/>
</dbReference>
<evidence type="ECO:0000256" key="6">
    <source>
        <dbReference type="ARBA" id="ARBA00023152"/>
    </source>
</evidence>
<dbReference type="EC" id="5.3.1.1" evidence="8 9"/>
<feature type="binding site" evidence="8">
    <location>
        <begin position="9"/>
        <end position="11"/>
    </location>
    <ligand>
        <name>substrate</name>
    </ligand>
</feature>
<feature type="binding site" evidence="8">
    <location>
        <position position="173"/>
    </location>
    <ligand>
        <name>substrate</name>
    </ligand>
</feature>
<feature type="active site" description="Proton acceptor" evidence="8">
    <location>
        <position position="167"/>
    </location>
</feature>
<evidence type="ECO:0000256" key="3">
    <source>
        <dbReference type="ARBA" id="ARBA00007422"/>
    </source>
</evidence>
<evidence type="ECO:0000256" key="5">
    <source>
        <dbReference type="ARBA" id="ARBA00022490"/>
    </source>
</evidence>
<dbReference type="KEGG" id="eaz:JHT90_05330"/>
<comment type="subunit">
    <text evidence="8 9">Homodimer.</text>
</comment>
<dbReference type="InterPro" id="IPR035990">
    <property type="entry name" value="TIM_sf"/>
</dbReference>
<dbReference type="RefSeq" id="WP_201094949.1">
    <property type="nucleotide sequence ID" value="NZ_CP067393.1"/>
</dbReference>
<dbReference type="FunFam" id="3.20.20.70:FF:000016">
    <property type="entry name" value="Triosephosphate isomerase"/>
    <property type="match status" value="1"/>
</dbReference>
<keyword evidence="11" id="KW-1185">Reference proteome</keyword>
<dbReference type="GO" id="GO:0006094">
    <property type="term" value="P:gluconeogenesis"/>
    <property type="evidence" value="ECO:0007669"/>
    <property type="project" value="UniProtKB-UniRule"/>
</dbReference>
<dbReference type="EMBL" id="CP067393">
    <property type="protein sequence ID" value="QQP86663.1"/>
    <property type="molecule type" value="Genomic_DNA"/>
</dbReference>
<comment type="subcellular location">
    <subcellularLocation>
        <location evidence="8 9">Cytoplasm</location>
    </subcellularLocation>
</comment>
<dbReference type="GO" id="GO:0046166">
    <property type="term" value="P:glyceraldehyde-3-phosphate biosynthetic process"/>
    <property type="evidence" value="ECO:0007669"/>
    <property type="project" value="TreeGrafter"/>
</dbReference>
<comment type="function">
    <text evidence="8">Involved in the gluconeogenesis. Catalyzes stereospecifically the conversion of dihydroxyacetone phosphate (DHAP) to D-glyceraldehyde-3-phosphate (G3P).</text>
</comment>
<evidence type="ECO:0000256" key="9">
    <source>
        <dbReference type="RuleBase" id="RU363013"/>
    </source>
</evidence>
<accession>A0A974NHI3</accession>
<evidence type="ECO:0000313" key="10">
    <source>
        <dbReference type="EMBL" id="QQP86663.1"/>
    </source>
</evidence>
<keyword evidence="7 8" id="KW-0413">Isomerase</keyword>
<evidence type="ECO:0000256" key="2">
    <source>
        <dbReference type="ARBA" id="ARBA00004939"/>
    </source>
</evidence>
<keyword evidence="6 8" id="KW-0324">Glycolysis</keyword>